<evidence type="ECO:0000256" key="1">
    <source>
        <dbReference type="ARBA" id="ARBA00003469"/>
    </source>
</evidence>
<dbReference type="EMBL" id="APJX01000001">
    <property type="protein sequence ID" value="EMS81551.1"/>
    <property type="molecule type" value="Genomic_DNA"/>
</dbReference>
<dbReference type="GO" id="GO:0016740">
    <property type="term" value="F:transferase activity"/>
    <property type="evidence" value="ECO:0007669"/>
    <property type="project" value="UniProtKB-KW"/>
</dbReference>
<evidence type="ECO:0000313" key="14">
    <source>
        <dbReference type="EMBL" id="EMS81551.1"/>
    </source>
</evidence>
<comment type="function">
    <text evidence="1">Responsible for the formation of the pyrimidine heterocycle in the thiamine biosynthesis pathway. Catalyzes the formation of hydroxymethylpyrimidine phosphate (HMP-P) from histidine and pyridoxal phosphate (PLP). The protein uses PLP and the active site histidine to form HMP-P, generating an inactive enzyme. The enzyme can only undergo a single turnover, which suggests it is a suicide enzyme.</text>
</comment>
<dbReference type="AlphaFoldDB" id="S0G876"/>
<feature type="domain" description="SsuA/THI5-like" evidence="13">
    <location>
        <begin position="61"/>
        <end position="269"/>
    </location>
</feature>
<dbReference type="SUPFAM" id="SSF53850">
    <property type="entry name" value="Periplasmic binding protein-like II"/>
    <property type="match status" value="1"/>
</dbReference>
<name>S0G876_9BACT</name>
<keyword evidence="7" id="KW-0663">Pyridoxal phosphate</keyword>
<dbReference type="Pfam" id="PF09084">
    <property type="entry name" value="NMT1"/>
    <property type="match status" value="1"/>
</dbReference>
<proteinExistence type="inferred from homology"/>
<dbReference type="PANTHER" id="PTHR31528">
    <property type="entry name" value="4-AMINO-5-HYDROXYMETHYL-2-METHYLPYRIMIDINE PHOSPHATE SYNTHASE THI11-RELATED"/>
    <property type="match status" value="1"/>
</dbReference>
<keyword evidence="6" id="KW-0479">Metal-binding</keyword>
<keyword evidence="12" id="KW-0732">Signal</keyword>
<comment type="similarity">
    <text evidence="3">Belongs to the NMT1/THI5 family.</text>
</comment>
<keyword evidence="5" id="KW-0808">Transferase</keyword>
<comment type="catalytic activity">
    <reaction evidence="11">
        <text>N(6)-(pyridoxal phosphate)-L-lysyl-[4-amino-5-hydroxymethyl-2-methylpyrimidine phosphate synthase] + L-histidyl-[4-amino-5-hydroxymethyl-2-methylpyrimidine phosphate synthase] + 2 Fe(3+) + 4 H2O = L-lysyl-[4-amino-5-hydroxymethyl-2-methylpyrimidine phosphate synthase] + (2S)-2-amino-5-hydroxy-4-oxopentanoyl-[4-amino-5-hydroxymethyl-2-methylpyrimidine phosphate synthase] + 4-amino-2-methyl-5-(phosphooxymethyl)pyrimidine + 3-oxopropanoate + 2 Fe(2+) + 2 H(+)</text>
        <dbReference type="Rhea" id="RHEA:65756"/>
        <dbReference type="Rhea" id="RHEA-COMP:16892"/>
        <dbReference type="Rhea" id="RHEA-COMP:16893"/>
        <dbReference type="Rhea" id="RHEA-COMP:16894"/>
        <dbReference type="Rhea" id="RHEA-COMP:16895"/>
        <dbReference type="ChEBI" id="CHEBI:15377"/>
        <dbReference type="ChEBI" id="CHEBI:15378"/>
        <dbReference type="ChEBI" id="CHEBI:29033"/>
        <dbReference type="ChEBI" id="CHEBI:29034"/>
        <dbReference type="ChEBI" id="CHEBI:29969"/>
        <dbReference type="ChEBI" id="CHEBI:29979"/>
        <dbReference type="ChEBI" id="CHEBI:33190"/>
        <dbReference type="ChEBI" id="CHEBI:58354"/>
        <dbReference type="ChEBI" id="CHEBI:143915"/>
        <dbReference type="ChEBI" id="CHEBI:157692"/>
    </reaction>
    <physiologicalReaction direction="left-to-right" evidence="11">
        <dbReference type="Rhea" id="RHEA:65757"/>
    </physiologicalReaction>
</comment>
<comment type="subunit">
    <text evidence="4">Homodimer.</text>
</comment>
<keyword evidence="9" id="KW-0408">Iron</keyword>
<accession>S0G876</accession>
<protein>
    <recommendedName>
        <fullName evidence="10">Thiamine pyrimidine synthase</fullName>
    </recommendedName>
</protein>
<evidence type="ECO:0000256" key="9">
    <source>
        <dbReference type="ARBA" id="ARBA00023004"/>
    </source>
</evidence>
<feature type="chain" id="PRO_5004487534" description="Thiamine pyrimidine synthase" evidence="12">
    <location>
        <begin position="38"/>
        <end position="345"/>
    </location>
</feature>
<dbReference type="PANTHER" id="PTHR31528:SF1">
    <property type="entry name" value="4-AMINO-5-HYDROXYMETHYL-2-METHYLPYRIMIDINE PHOSPHATE SYNTHASE THI11-RELATED"/>
    <property type="match status" value="1"/>
</dbReference>
<comment type="pathway">
    <text evidence="2">Cofactor biosynthesis; thiamine diphosphate biosynthesis.</text>
</comment>
<evidence type="ECO:0000256" key="10">
    <source>
        <dbReference type="ARBA" id="ARBA00033171"/>
    </source>
</evidence>
<dbReference type="GO" id="GO:0046872">
    <property type="term" value="F:metal ion binding"/>
    <property type="evidence" value="ECO:0007669"/>
    <property type="project" value="UniProtKB-KW"/>
</dbReference>
<evidence type="ECO:0000256" key="3">
    <source>
        <dbReference type="ARBA" id="ARBA00009406"/>
    </source>
</evidence>
<gene>
    <name evidence="14" type="ORF">Dpo_1c06920</name>
</gene>
<evidence type="ECO:0000256" key="4">
    <source>
        <dbReference type="ARBA" id="ARBA00011738"/>
    </source>
</evidence>
<keyword evidence="15" id="KW-1185">Reference proteome</keyword>
<reference evidence="14 15" key="1">
    <citation type="journal article" date="2013" name="Genome Announc.">
        <title>Draft Genome Sequence of Desulfotignum phosphitoxidans DSM 13687 Strain FiPS-3.</title>
        <authorList>
            <person name="Poehlein A."/>
            <person name="Daniel R."/>
            <person name="Simeonova D.D."/>
        </authorList>
    </citation>
    <scope>NUCLEOTIDE SEQUENCE [LARGE SCALE GENOMIC DNA]</scope>
    <source>
        <strain evidence="14 15">DSM 13687</strain>
    </source>
</reference>
<evidence type="ECO:0000259" key="13">
    <source>
        <dbReference type="Pfam" id="PF09084"/>
    </source>
</evidence>
<feature type="signal peptide" evidence="12">
    <location>
        <begin position="1"/>
        <end position="37"/>
    </location>
</feature>
<organism evidence="14 15">
    <name type="scientific">Desulfotignum phosphitoxidans DSM 13687</name>
    <dbReference type="NCBI Taxonomy" id="1286635"/>
    <lineage>
        <taxon>Bacteria</taxon>
        <taxon>Pseudomonadati</taxon>
        <taxon>Thermodesulfobacteriota</taxon>
        <taxon>Desulfobacteria</taxon>
        <taxon>Desulfobacterales</taxon>
        <taxon>Desulfobacteraceae</taxon>
        <taxon>Desulfotignum</taxon>
    </lineage>
</organism>
<dbReference type="PATRIC" id="fig|1286635.3.peg.718"/>
<comment type="caution">
    <text evidence="14">The sequence shown here is derived from an EMBL/GenBank/DDBJ whole genome shotgun (WGS) entry which is preliminary data.</text>
</comment>
<evidence type="ECO:0000256" key="11">
    <source>
        <dbReference type="ARBA" id="ARBA00048179"/>
    </source>
</evidence>
<dbReference type="Proteomes" id="UP000014216">
    <property type="component" value="Unassembled WGS sequence"/>
</dbReference>
<dbReference type="InterPro" id="IPR015168">
    <property type="entry name" value="SsuA/THI5"/>
</dbReference>
<evidence type="ECO:0000256" key="5">
    <source>
        <dbReference type="ARBA" id="ARBA00022679"/>
    </source>
</evidence>
<sequence>MGLNISVRAVFETMTITRALCCCVAAAMIFILPKAHAAENVSLDTSARVPVTLMLQWTHQAQFAGYYMALEKGIYADHGLDVTILRGGPDRDQGEYLRDGRADFATRWLASALTDAANGIAVRNIAQIVNRSNMVLIVWKDSGITNVHDLDGRRVGVWKGQFRPPFMAFFQAHDIQPQIIQQNYSINLFLQRGVDACTAMYYNEYHMMFQAGIDMEELMVFSLASIDTPFPEDGIYCLQKTLESRPAACRAMAAASLEGWEYAAAHPEETLDIVMQYARGAKVPANRPHMRWMLTVVLSSIFPEYVGDWTVGRLSKDDYSRSVDLLMAHKMITDAPSFEEFVHVP</sequence>
<evidence type="ECO:0000256" key="8">
    <source>
        <dbReference type="ARBA" id="ARBA00022977"/>
    </source>
</evidence>
<evidence type="ECO:0000256" key="6">
    <source>
        <dbReference type="ARBA" id="ARBA00022723"/>
    </source>
</evidence>
<evidence type="ECO:0000256" key="7">
    <source>
        <dbReference type="ARBA" id="ARBA00022898"/>
    </source>
</evidence>
<dbReference type="InterPro" id="IPR027939">
    <property type="entry name" value="NMT1/THI5"/>
</dbReference>
<evidence type="ECO:0000256" key="2">
    <source>
        <dbReference type="ARBA" id="ARBA00004948"/>
    </source>
</evidence>
<dbReference type="Gene3D" id="3.40.190.10">
    <property type="entry name" value="Periplasmic binding protein-like II"/>
    <property type="match status" value="2"/>
</dbReference>
<dbReference type="GO" id="GO:0009228">
    <property type="term" value="P:thiamine biosynthetic process"/>
    <property type="evidence" value="ECO:0007669"/>
    <property type="project" value="UniProtKB-KW"/>
</dbReference>
<evidence type="ECO:0000313" key="15">
    <source>
        <dbReference type="Proteomes" id="UP000014216"/>
    </source>
</evidence>
<keyword evidence="8" id="KW-0784">Thiamine biosynthesis</keyword>
<evidence type="ECO:0000256" key="12">
    <source>
        <dbReference type="SAM" id="SignalP"/>
    </source>
</evidence>